<feature type="compositionally biased region" description="Basic residues" evidence="1">
    <location>
        <begin position="143"/>
        <end position="155"/>
    </location>
</feature>
<name>A0A1I5KDR0_9PSEU</name>
<proteinExistence type="predicted"/>
<dbReference type="STRING" id="112413.SAMN05421854_103142"/>
<evidence type="ECO:0000256" key="1">
    <source>
        <dbReference type="SAM" id="MobiDB-lite"/>
    </source>
</evidence>
<evidence type="ECO:0000313" key="3">
    <source>
        <dbReference type="Proteomes" id="UP000199137"/>
    </source>
</evidence>
<dbReference type="Proteomes" id="UP000199137">
    <property type="component" value="Unassembled WGS sequence"/>
</dbReference>
<dbReference type="AlphaFoldDB" id="A0A1I5KDR0"/>
<gene>
    <name evidence="2" type="ORF">SAMN05421854_103142</name>
</gene>
<sequence length="155" mass="17416">MHALREYSDLVLGPVRPILDRRVEADRTRYADHLLGGAEALLANLRYPRDRTGRPGPVLGDGRGRGRCANRRRKLRLRRFPSRGRCGFTHLVNAEQHTADPLLMRHGGAPRPPASRAARPAADQCVLHDHDVRTGLDLPVFRGGHRGRGPRRRQP</sequence>
<reference evidence="2 3" key="1">
    <citation type="submission" date="2016-10" db="EMBL/GenBank/DDBJ databases">
        <authorList>
            <person name="de Groot N.N."/>
        </authorList>
    </citation>
    <scope>NUCLEOTIDE SEQUENCE [LARGE SCALE GENOMIC DNA]</scope>
    <source>
        <strain evidence="2 3">DSM 44637</strain>
    </source>
</reference>
<accession>A0A1I5KDR0</accession>
<dbReference type="EMBL" id="FOWC01000003">
    <property type="protein sequence ID" value="SFO83149.1"/>
    <property type="molecule type" value="Genomic_DNA"/>
</dbReference>
<protein>
    <submittedName>
        <fullName evidence="2">Uncharacterized protein</fullName>
    </submittedName>
</protein>
<evidence type="ECO:0000313" key="2">
    <source>
        <dbReference type="EMBL" id="SFO83149.1"/>
    </source>
</evidence>
<feature type="region of interest" description="Disordered" evidence="1">
    <location>
        <begin position="136"/>
        <end position="155"/>
    </location>
</feature>
<organism evidence="2 3">
    <name type="scientific">Amycolatopsis rubida</name>
    <dbReference type="NCBI Taxonomy" id="112413"/>
    <lineage>
        <taxon>Bacteria</taxon>
        <taxon>Bacillati</taxon>
        <taxon>Actinomycetota</taxon>
        <taxon>Actinomycetes</taxon>
        <taxon>Pseudonocardiales</taxon>
        <taxon>Pseudonocardiaceae</taxon>
        <taxon>Amycolatopsis</taxon>
    </lineage>
</organism>